<reference evidence="2 3" key="1">
    <citation type="journal article" date="2015" name="PeerJ">
        <title>First genomic representation of candidate bacterial phylum KSB3 points to enhanced environmental sensing as a trigger of wastewater bulking.</title>
        <authorList>
            <person name="Sekiguchi Y."/>
            <person name="Ohashi A."/>
            <person name="Parks D.H."/>
            <person name="Yamauchi T."/>
            <person name="Tyson G.W."/>
            <person name="Hugenholtz P."/>
        </authorList>
    </citation>
    <scope>NUCLEOTIDE SEQUENCE [LARGE SCALE GENOMIC DNA]</scope>
</reference>
<keyword evidence="3" id="KW-1185">Reference proteome</keyword>
<feature type="region of interest" description="Disordered" evidence="1">
    <location>
        <begin position="1"/>
        <end position="20"/>
    </location>
</feature>
<evidence type="ECO:0000256" key="1">
    <source>
        <dbReference type="SAM" id="MobiDB-lite"/>
    </source>
</evidence>
<protein>
    <submittedName>
        <fullName evidence="2">Uncharacterized protein</fullName>
    </submittedName>
</protein>
<sequence length="79" mass="8794">MSGSVASKRDSPPGRGWGESKNLCKEVKYRGIIVSICCQTSPVKSVLSISKIFPPNILTVRPVHEARLSKYHFDLQDSY</sequence>
<name>A0A081BQT5_9BACT</name>
<organism evidence="2 3">
    <name type="scientific">Candidatus Moduliflexus flocculans</name>
    <dbReference type="NCBI Taxonomy" id="1499966"/>
    <lineage>
        <taxon>Bacteria</taxon>
        <taxon>Candidatus Moduliflexota</taxon>
        <taxon>Candidatus Moduliflexia</taxon>
        <taxon>Candidatus Moduliflexales</taxon>
        <taxon>Candidatus Moduliflexaceae</taxon>
    </lineage>
</organism>
<proteinExistence type="predicted"/>
<dbReference type="Proteomes" id="UP000030700">
    <property type="component" value="Unassembled WGS sequence"/>
</dbReference>
<dbReference type="AlphaFoldDB" id="A0A081BQT5"/>
<dbReference type="EMBL" id="DF820460">
    <property type="protein sequence ID" value="GAK53766.1"/>
    <property type="molecule type" value="Genomic_DNA"/>
</dbReference>
<gene>
    <name evidence="2" type="ORF">U14_05040</name>
</gene>
<evidence type="ECO:0000313" key="3">
    <source>
        <dbReference type="Proteomes" id="UP000030700"/>
    </source>
</evidence>
<evidence type="ECO:0000313" key="2">
    <source>
        <dbReference type="EMBL" id="GAK53766.1"/>
    </source>
</evidence>
<accession>A0A081BQT5</accession>
<dbReference type="HOGENOM" id="CLU_2598876_0_0_0"/>